<dbReference type="FunFam" id="2.40.30.170:FF:000010">
    <property type="entry name" value="Efflux RND transporter periplasmic adaptor subunit"/>
    <property type="match status" value="1"/>
</dbReference>
<reference evidence="9 10" key="1">
    <citation type="submission" date="2016-12" db="EMBL/GenBank/DDBJ databases">
        <title>Thioflexothrix psekupsii D3 genome sequencing and assembly.</title>
        <authorList>
            <person name="Fomenkov A."/>
            <person name="Vincze T."/>
            <person name="Grabovich M."/>
            <person name="Anton B.P."/>
            <person name="Dubinina G."/>
            <person name="Orlova M."/>
            <person name="Belousova E."/>
            <person name="Roberts R.J."/>
        </authorList>
    </citation>
    <scope>NUCLEOTIDE SEQUENCE [LARGE SCALE GENOMIC DNA]</scope>
    <source>
        <strain evidence="9">D3</strain>
    </source>
</reference>
<keyword evidence="3" id="KW-0862">Zinc</keyword>
<dbReference type="InterPro" id="IPR058625">
    <property type="entry name" value="MdtA-like_BSH"/>
</dbReference>
<evidence type="ECO:0000256" key="2">
    <source>
        <dbReference type="ARBA" id="ARBA00022448"/>
    </source>
</evidence>
<dbReference type="EMBL" id="MSLT01000023">
    <property type="protein sequence ID" value="OUD12692.1"/>
    <property type="molecule type" value="Genomic_DNA"/>
</dbReference>
<dbReference type="Gene3D" id="2.40.50.100">
    <property type="match status" value="1"/>
</dbReference>
<accession>A0A251X6C4</accession>
<dbReference type="Pfam" id="PF25954">
    <property type="entry name" value="Beta-barrel_RND_2"/>
    <property type="match status" value="1"/>
</dbReference>
<dbReference type="GO" id="GO:1990281">
    <property type="term" value="C:efflux pump complex"/>
    <property type="evidence" value="ECO:0007669"/>
    <property type="project" value="TreeGrafter"/>
</dbReference>
<keyword evidence="2" id="KW-0813">Transport</keyword>
<evidence type="ECO:0000259" key="8">
    <source>
        <dbReference type="Pfam" id="PF25989"/>
    </source>
</evidence>
<dbReference type="Gene3D" id="2.40.30.170">
    <property type="match status" value="1"/>
</dbReference>
<dbReference type="GO" id="GO:0015562">
    <property type="term" value="F:efflux transmembrane transporter activity"/>
    <property type="evidence" value="ECO:0007669"/>
    <property type="project" value="TreeGrafter"/>
</dbReference>
<dbReference type="AlphaFoldDB" id="A0A251X6C4"/>
<evidence type="ECO:0000256" key="1">
    <source>
        <dbReference type="ARBA" id="ARBA00009477"/>
    </source>
</evidence>
<dbReference type="FunFam" id="2.40.420.20:FF:000006">
    <property type="entry name" value="RND family efflux transporter MFP subunit"/>
    <property type="match status" value="1"/>
</dbReference>
<protein>
    <submittedName>
        <fullName evidence="9">Uncharacterized protein</fullName>
    </submittedName>
</protein>
<dbReference type="SUPFAM" id="SSF111369">
    <property type="entry name" value="HlyD-like secretion proteins"/>
    <property type="match status" value="1"/>
</dbReference>
<dbReference type="Proteomes" id="UP000194798">
    <property type="component" value="Unassembled WGS sequence"/>
</dbReference>
<feature type="domain" description="Multidrug resistance protein MdtA-like barrel-sandwich hybrid" evidence="6">
    <location>
        <begin position="44"/>
        <end position="170"/>
    </location>
</feature>
<sequence length="333" mass="36406">MCGGVLCSALVAAQPPAVPVETILVVPDQVDIDITAVGDLRADEQVTIRAEIPGRIAQLNFSEGQAVKEKQLLVKLDDAEYVARLEESNAAVKLSEHSFSRTQDLYNKKLSSRQAYDEAVALLEQDRARQSLERVLLAKTRIEAPFSGIIGLRYLSQGAYVRAGDDIVEVVKVDTLKLDFQIPERFLPQIQVGQAVSLQVDAYPATSFPGKVYAINPHLNETTRTASLRARVENPERQLLPGMFARVALTLKQRDQAIVVPEQAIVPQGNQVYVFVVSEGKAKRVPVTLGVRLTGRVEVLSGLSIGDELVVSGQLKLRDGAQVLQLPKPSPQE</sequence>
<evidence type="ECO:0000313" key="10">
    <source>
        <dbReference type="Proteomes" id="UP000194798"/>
    </source>
</evidence>
<keyword evidence="10" id="KW-1185">Reference proteome</keyword>
<keyword evidence="4" id="KW-0105">Cadmium resistance</keyword>
<dbReference type="InterPro" id="IPR006143">
    <property type="entry name" value="RND_pump_MFP"/>
</dbReference>
<dbReference type="InterPro" id="IPR058637">
    <property type="entry name" value="YknX-like_C"/>
</dbReference>
<proteinExistence type="inferred from homology"/>
<dbReference type="Pfam" id="PF25989">
    <property type="entry name" value="YknX_C"/>
    <property type="match status" value="1"/>
</dbReference>
<feature type="domain" description="CusB-like beta-barrel" evidence="7">
    <location>
        <begin position="178"/>
        <end position="250"/>
    </location>
</feature>
<comment type="similarity">
    <text evidence="1">Belongs to the membrane fusion protein (MFP) (TC 8.A.1) family.</text>
</comment>
<dbReference type="GO" id="GO:0046686">
    <property type="term" value="P:response to cadmium ion"/>
    <property type="evidence" value="ECO:0007669"/>
    <property type="project" value="UniProtKB-KW"/>
</dbReference>
<comment type="caution">
    <text evidence="9">The sequence shown here is derived from an EMBL/GenBank/DDBJ whole genome shotgun (WGS) entry which is preliminary data.</text>
</comment>
<evidence type="ECO:0000259" key="7">
    <source>
        <dbReference type="Pfam" id="PF25954"/>
    </source>
</evidence>
<evidence type="ECO:0000313" key="9">
    <source>
        <dbReference type="EMBL" id="OUD12692.1"/>
    </source>
</evidence>
<dbReference type="NCBIfam" id="TIGR01730">
    <property type="entry name" value="RND_mfp"/>
    <property type="match status" value="1"/>
</dbReference>
<organism evidence="9 10">
    <name type="scientific">Thioflexithrix psekupsensis</name>
    <dbReference type="NCBI Taxonomy" id="1570016"/>
    <lineage>
        <taxon>Bacteria</taxon>
        <taxon>Pseudomonadati</taxon>
        <taxon>Pseudomonadota</taxon>
        <taxon>Gammaproteobacteria</taxon>
        <taxon>Thiotrichales</taxon>
        <taxon>Thioflexithrix</taxon>
    </lineage>
</organism>
<name>A0A251X6C4_9GAMM</name>
<evidence type="ECO:0000256" key="5">
    <source>
        <dbReference type="ARBA" id="ARBA00058766"/>
    </source>
</evidence>
<dbReference type="Pfam" id="PF25917">
    <property type="entry name" value="BSH_RND"/>
    <property type="match status" value="1"/>
</dbReference>
<comment type="function">
    <text evidence="5">CzcA and CzcB together would act in zinc efflux nearly as effectively as the complete czc efflux system (CzcABC). The CzcB protein is thought to funnel zinc cations to the CzcA transport protein.</text>
</comment>
<dbReference type="PANTHER" id="PTHR30469">
    <property type="entry name" value="MULTIDRUG RESISTANCE PROTEIN MDTA"/>
    <property type="match status" value="1"/>
</dbReference>
<dbReference type="Gene3D" id="1.10.287.470">
    <property type="entry name" value="Helix hairpin bin"/>
    <property type="match status" value="1"/>
</dbReference>
<evidence type="ECO:0000256" key="4">
    <source>
        <dbReference type="ARBA" id="ARBA00043263"/>
    </source>
</evidence>
<evidence type="ECO:0000259" key="6">
    <source>
        <dbReference type="Pfam" id="PF25917"/>
    </source>
</evidence>
<dbReference type="Gene3D" id="2.40.420.20">
    <property type="match status" value="1"/>
</dbReference>
<dbReference type="PANTHER" id="PTHR30469:SF11">
    <property type="entry name" value="BLL4320 PROTEIN"/>
    <property type="match status" value="1"/>
</dbReference>
<evidence type="ECO:0000256" key="3">
    <source>
        <dbReference type="ARBA" id="ARBA00022833"/>
    </source>
</evidence>
<dbReference type="InterPro" id="IPR058792">
    <property type="entry name" value="Beta-barrel_RND_2"/>
</dbReference>
<feature type="domain" description="YknX-like C-terminal permuted SH3-like" evidence="8">
    <location>
        <begin position="257"/>
        <end position="323"/>
    </location>
</feature>
<gene>
    <name evidence="9" type="ORF">TPSD3_15700</name>
</gene>